<keyword evidence="7" id="KW-0479">Metal-binding</keyword>
<evidence type="ECO:0000256" key="11">
    <source>
        <dbReference type="ARBA" id="ARBA00022840"/>
    </source>
</evidence>
<organism evidence="17 18">
    <name type="scientific">Labeo rohita</name>
    <name type="common">Indian major carp</name>
    <name type="synonym">Cyprinus rohita</name>
    <dbReference type="NCBI Taxonomy" id="84645"/>
    <lineage>
        <taxon>Eukaryota</taxon>
        <taxon>Metazoa</taxon>
        <taxon>Chordata</taxon>
        <taxon>Craniata</taxon>
        <taxon>Vertebrata</taxon>
        <taxon>Euteleostomi</taxon>
        <taxon>Actinopterygii</taxon>
        <taxon>Neopterygii</taxon>
        <taxon>Teleostei</taxon>
        <taxon>Ostariophysi</taxon>
        <taxon>Cypriniformes</taxon>
        <taxon>Cyprinidae</taxon>
        <taxon>Labeoninae</taxon>
        <taxon>Labeonini</taxon>
        <taxon>Labeo</taxon>
    </lineage>
</organism>
<feature type="domain" description="DUF4683" evidence="16">
    <location>
        <begin position="355"/>
        <end position="590"/>
    </location>
</feature>
<feature type="region of interest" description="Disordered" evidence="15">
    <location>
        <begin position="89"/>
        <end position="109"/>
    </location>
</feature>
<accession>A0A498NF29</accession>
<dbReference type="InterPro" id="IPR005946">
    <property type="entry name" value="Rib-P_diPkinase"/>
</dbReference>
<evidence type="ECO:0000256" key="6">
    <source>
        <dbReference type="ARBA" id="ARBA00022679"/>
    </source>
</evidence>
<keyword evidence="12" id="KW-0460">Magnesium</keyword>
<feature type="region of interest" description="Disordered" evidence="15">
    <location>
        <begin position="131"/>
        <end position="158"/>
    </location>
</feature>
<evidence type="ECO:0000256" key="5">
    <source>
        <dbReference type="ARBA" id="ARBA00013247"/>
    </source>
</evidence>
<feature type="compositionally biased region" description="Basic and acidic residues" evidence="15">
    <location>
        <begin position="603"/>
        <end position="612"/>
    </location>
</feature>
<evidence type="ECO:0000256" key="14">
    <source>
        <dbReference type="ARBA" id="ARBA00026067"/>
    </source>
</evidence>
<evidence type="ECO:0000256" key="15">
    <source>
        <dbReference type="SAM" id="MobiDB-lite"/>
    </source>
</evidence>
<evidence type="ECO:0000256" key="2">
    <source>
        <dbReference type="ARBA" id="ARBA00004123"/>
    </source>
</evidence>
<dbReference type="PANTHER" id="PTHR46946">
    <property type="entry name" value="NEURITE EXTENSION AND MIGRATION FACTOR"/>
    <property type="match status" value="1"/>
</dbReference>
<keyword evidence="10" id="KW-0418">Kinase</keyword>
<evidence type="ECO:0007829" key="19">
    <source>
        <dbReference type="PeptideAtlas" id="A0A498NF29"/>
    </source>
</evidence>
<evidence type="ECO:0000259" key="16">
    <source>
        <dbReference type="Pfam" id="PF15735"/>
    </source>
</evidence>
<evidence type="ECO:0000256" key="12">
    <source>
        <dbReference type="ARBA" id="ARBA00022842"/>
    </source>
</evidence>
<dbReference type="InterPro" id="IPR042794">
    <property type="entry name" value="Nexmif"/>
</dbReference>
<keyword evidence="18" id="KW-1185">Reference proteome</keyword>
<dbReference type="Gene3D" id="3.40.50.2020">
    <property type="match status" value="3"/>
</dbReference>
<evidence type="ECO:0000256" key="9">
    <source>
        <dbReference type="ARBA" id="ARBA00022741"/>
    </source>
</evidence>
<keyword evidence="8" id="KW-0545">Nucleotide biosynthesis</keyword>
<evidence type="ECO:0000256" key="4">
    <source>
        <dbReference type="ARBA" id="ARBA00006478"/>
    </source>
</evidence>
<evidence type="ECO:0000313" key="17">
    <source>
        <dbReference type="EMBL" id="RXN29635.1"/>
    </source>
</evidence>
<dbReference type="CDD" id="cd06223">
    <property type="entry name" value="PRTases_typeI"/>
    <property type="match status" value="1"/>
</dbReference>
<evidence type="ECO:0000256" key="7">
    <source>
        <dbReference type="ARBA" id="ARBA00022723"/>
    </source>
</evidence>
<comment type="caution">
    <text evidence="17">The sequence shown here is derived from an EMBL/GenBank/DDBJ whole genome shotgun (WGS) entry which is preliminary data.</text>
</comment>
<comment type="subunit">
    <text evidence="14">Homodimer. The active form is probably a hexamer composed of 3 homodimers.</text>
</comment>
<feature type="region of interest" description="Disordered" evidence="15">
    <location>
        <begin position="675"/>
        <end position="712"/>
    </location>
</feature>
<gene>
    <name evidence="17" type="ORF">ROHU_036270</name>
</gene>
<feature type="compositionally biased region" description="Basic and acidic residues" evidence="15">
    <location>
        <begin position="51"/>
        <end position="68"/>
    </location>
</feature>
<feature type="region of interest" description="Disordered" evidence="15">
    <location>
        <begin position="1019"/>
        <end position="1091"/>
    </location>
</feature>
<dbReference type="GO" id="GO:0005634">
    <property type="term" value="C:nucleus"/>
    <property type="evidence" value="ECO:0007669"/>
    <property type="project" value="UniProtKB-SubCell"/>
</dbReference>
<evidence type="ECO:0000256" key="8">
    <source>
        <dbReference type="ARBA" id="ARBA00022727"/>
    </source>
</evidence>
<dbReference type="GO" id="GO:0033629">
    <property type="term" value="P:negative regulation of cell adhesion mediated by integrin"/>
    <property type="evidence" value="ECO:0007669"/>
    <property type="project" value="TreeGrafter"/>
</dbReference>
<dbReference type="InterPro" id="IPR029057">
    <property type="entry name" value="PRTase-like"/>
</dbReference>
<comment type="similarity">
    <text evidence="4">Belongs to the ribose-phosphate pyrophosphokinase family.</text>
</comment>
<dbReference type="GO" id="GO:0009165">
    <property type="term" value="P:nucleotide biosynthetic process"/>
    <property type="evidence" value="ECO:0007669"/>
    <property type="project" value="UniProtKB-KW"/>
</dbReference>
<evidence type="ECO:0000256" key="3">
    <source>
        <dbReference type="ARBA" id="ARBA00004996"/>
    </source>
</evidence>
<evidence type="ECO:0000256" key="13">
    <source>
        <dbReference type="ARBA" id="ARBA00023242"/>
    </source>
</evidence>
<evidence type="ECO:0000256" key="1">
    <source>
        <dbReference type="ARBA" id="ARBA00003018"/>
    </source>
</evidence>
<evidence type="ECO:0000313" key="18">
    <source>
        <dbReference type="Proteomes" id="UP000290572"/>
    </source>
</evidence>
<name>A0A498NF29_LABRO</name>
<sequence>MGRNGGASVSCHDASILHRLDSGNYVSEREIQFRLMDVLQESRFSGADRSPCPRDASENEPHDPLADVSHDLRRCDDIAPAALSLPSLCGQSQTSEGPLSPAELHDGSVSNTTSLSSLSSFSSLSSLSSLSSVPCSKPVTPWSVPQTCDRSSLSNMDSRGGDCLSCLIPKNPTEPESCESVLGFASINLQCLGPAPGAGRYGDQVLSDQLLSGPAHPAVTNEGAEEGRSMQESESDEDPASRSIYEGLGEEAQDWSCLETLISESRMELLDLCSRSELAVNLFCEEDVENYMFQEEETALSTDVCSLKIRYESYQDGVQERSESALQDESQLGFFPSLPCSRKEGPKEKPDQSVEIKADDHVTPNISPDSNFLFDLSNSPEDSGEFSDDSSCTGSPDHGLSLRHGRLSRENSSSSSQLSYRLRAKRKVAYREDYLYDVDSIESEKNAEKRDKQPAGFKKERDDDWCPKKRRRASRKDPPVIIKYIIINRFKGQRHMRVRLGRVDPSPAVVCLSPNALLHYERLAPLKAYWQEREREQQEQNRLAAAETTKRLNGCKRPSTTPKRKHRMARLRIQQIHTVQSSLPSQTIVVPVHNQPEGTESLKSTEEPKEDITSFTHTARAKSRTQEREERRKAGKTGKIKKFKSEARLRLKKLKEAETQEVPEASEIEQCNPCLPENLSNSLEGSVTNETSSNDPEKCTLTPAAPGTDGNAELLPGGYLQTLLEASESSSTANINYFHPGLQNPTLQPVQSCVLSPPSESELPHSPPPINHGPHHTHYSEPNLTEPNQPISWPSQPSAEQLPFSPDIPTQSPMMPSGFPTPLPVLAGDSTNVTGFGQVSLSGCRVSYEDSQPDADYGLSPAGSRSDSGVGRLVSFNSLGSLSATSSNYSSLSLREGEREREEEIGEINDGFLPHCSPRLVLQQSLEEVAPLRESTDLLDISNFTPDKFRHSSLSEMSPPDTPNSSPQLLGNCGKVGEFSEAAEGNVQWNCGVVPPINQDGNPHLLQIHSFNTEEEEVGLRDHKGSTKKGGKNGQGTKKTKTAKTAKGEKVKLPRQGSRSVRKIKALLEGKAAKSGGGSGSGTSSPTPSLGLIGAQGEWPITGGLSNDDQREFQEPSNILSNIVSGMAEVQRFMRASVEPLWGPCLSPGQHALQSQTLKILGNAADLKKRGGASGGGRGKKGAGRGGKALPKLLPPGFFPTLGLDCLPLPHRPAHKKMYRHKSSAKFAREELLAGKRDIKGVALTALVEKRSSHPDLSQKIADRLGLELGKVVTKKFSNQETCRAPISAKLVANMLSVAGADHIITMDLHASQIQGFFDIPVDNLYAEPAVLKWIKENINEWKNCTIVSPDAGGAKRVTSIADRLNVDFALIHKERKKANEVDRMVLVGDVKDRVAILVDDMADTCGTICHAADKLVSAGATKVYAILTHGIFSGPAISRINNANFEAVVVTNTIPQEDKIKHCNKIQAQRFIL</sequence>
<comment type="function">
    <text evidence="1">Catalyzes the synthesis of phosphoribosylpyrophosphate (PRPP) that is essential for nucleotide synthesis.</text>
</comment>
<dbReference type="GO" id="GO:0009156">
    <property type="term" value="P:ribonucleoside monophosphate biosynthetic process"/>
    <property type="evidence" value="ECO:0007669"/>
    <property type="project" value="InterPro"/>
</dbReference>
<feature type="region of interest" description="Disordered" evidence="15">
    <location>
        <begin position="617"/>
        <end position="639"/>
    </location>
</feature>
<evidence type="ECO:0000256" key="10">
    <source>
        <dbReference type="ARBA" id="ARBA00022777"/>
    </source>
</evidence>
<dbReference type="NCBIfam" id="TIGR01251">
    <property type="entry name" value="ribP_PPkin"/>
    <property type="match status" value="1"/>
</dbReference>
<dbReference type="Proteomes" id="UP000290572">
    <property type="component" value="Unassembled WGS sequence"/>
</dbReference>
<feature type="region of interest" description="Disordered" evidence="15">
    <location>
        <begin position="444"/>
        <end position="474"/>
    </location>
</feature>
<dbReference type="InterPro" id="IPR032757">
    <property type="entry name" value="DUF4683"/>
</dbReference>
<feature type="compositionally biased region" description="Low complexity" evidence="15">
    <location>
        <begin position="1082"/>
        <end position="1091"/>
    </location>
</feature>
<keyword evidence="11" id="KW-0067">ATP-binding</keyword>
<dbReference type="GO" id="GO:0016301">
    <property type="term" value="F:kinase activity"/>
    <property type="evidence" value="ECO:0007669"/>
    <property type="project" value="UniProtKB-KW"/>
</dbReference>
<feature type="compositionally biased region" description="Basic and acidic residues" evidence="15">
    <location>
        <begin position="444"/>
        <end position="467"/>
    </location>
</feature>
<proteinExistence type="evidence at protein level"/>
<dbReference type="GO" id="GO:0005524">
    <property type="term" value="F:ATP binding"/>
    <property type="evidence" value="ECO:0007669"/>
    <property type="project" value="UniProtKB-KW"/>
</dbReference>
<keyword evidence="6" id="KW-0808">Transferase</keyword>
<dbReference type="InterPro" id="IPR000842">
    <property type="entry name" value="PRib_PP_synth_CS"/>
</dbReference>
<dbReference type="GO" id="GO:0004749">
    <property type="term" value="F:ribose phosphate diphosphokinase activity"/>
    <property type="evidence" value="ECO:0007669"/>
    <property type="project" value="UniProtKB-EC"/>
</dbReference>
<dbReference type="InterPro" id="IPR000836">
    <property type="entry name" value="PRTase_dom"/>
</dbReference>
<feature type="region of interest" description="Disordered" evidence="15">
    <location>
        <begin position="333"/>
        <end position="418"/>
    </location>
</feature>
<feature type="compositionally biased region" description="Polar residues" evidence="15">
    <location>
        <begin position="780"/>
        <end position="799"/>
    </location>
</feature>
<protein>
    <recommendedName>
        <fullName evidence="5">ribose-phosphate diphosphokinase</fullName>
        <ecNumber evidence="5">2.7.6.1</ecNumber>
    </recommendedName>
</protein>
<dbReference type="UniPathway" id="UPA00087">
    <property type="reaction ID" value="UER00172"/>
</dbReference>
<feature type="compositionally biased region" description="Polar residues" evidence="15">
    <location>
        <begin position="678"/>
        <end position="694"/>
    </location>
</feature>
<feature type="compositionally biased region" description="Basic and acidic residues" evidence="15">
    <location>
        <begin position="341"/>
        <end position="362"/>
    </location>
</feature>
<dbReference type="GO" id="GO:0001953">
    <property type="term" value="P:negative regulation of cell-matrix adhesion"/>
    <property type="evidence" value="ECO:0007669"/>
    <property type="project" value="TreeGrafter"/>
</dbReference>
<keyword evidence="19" id="KW-1267">Proteomics identification</keyword>
<feature type="compositionally biased region" description="Polar residues" evidence="15">
    <location>
        <begin position="143"/>
        <end position="157"/>
    </location>
</feature>
<dbReference type="SUPFAM" id="SSF53271">
    <property type="entry name" value="PRTase-like"/>
    <property type="match status" value="1"/>
</dbReference>
<dbReference type="GO" id="GO:2000048">
    <property type="term" value="P:negative regulation of cell-cell adhesion mediated by cadherin"/>
    <property type="evidence" value="ECO:0007669"/>
    <property type="project" value="TreeGrafter"/>
</dbReference>
<dbReference type="EMBL" id="QBIY01011753">
    <property type="protein sequence ID" value="RXN29635.1"/>
    <property type="molecule type" value="Genomic_DNA"/>
</dbReference>
<feature type="domain" description="DUF4683" evidence="16">
    <location>
        <begin position="281"/>
        <end position="354"/>
    </location>
</feature>
<feature type="compositionally biased region" description="Polar residues" evidence="15">
    <location>
        <begin position="364"/>
        <end position="381"/>
    </location>
</feature>
<dbReference type="Pfam" id="PF14572">
    <property type="entry name" value="Pribosyl_synth"/>
    <property type="match status" value="1"/>
</dbReference>
<feature type="region of interest" description="Disordered" evidence="15">
    <location>
        <begin position="1169"/>
        <end position="1190"/>
    </location>
</feature>
<dbReference type="Pfam" id="PF15735">
    <property type="entry name" value="DUF4683"/>
    <property type="match status" value="2"/>
</dbReference>
<keyword evidence="9" id="KW-0547">Nucleotide-binding</keyword>
<dbReference type="PROSITE" id="PS00114">
    <property type="entry name" value="PRPP_SYNTHASE"/>
    <property type="match status" value="1"/>
</dbReference>
<feature type="region of interest" description="Disordered" evidence="15">
    <location>
        <begin position="211"/>
        <end position="241"/>
    </location>
</feature>
<comment type="subcellular location">
    <subcellularLocation>
        <location evidence="2">Nucleus</location>
    </subcellularLocation>
</comment>
<dbReference type="GO" id="GO:0000287">
    <property type="term" value="F:magnesium ion binding"/>
    <property type="evidence" value="ECO:0007669"/>
    <property type="project" value="InterPro"/>
</dbReference>
<dbReference type="GO" id="GO:0006015">
    <property type="term" value="P:5-phosphoribose 1-diphosphate biosynthetic process"/>
    <property type="evidence" value="ECO:0007669"/>
    <property type="project" value="UniProtKB-UniPathway"/>
</dbReference>
<feature type="region of interest" description="Disordered" evidence="15">
    <location>
        <begin position="749"/>
        <end position="822"/>
    </location>
</feature>
<comment type="pathway">
    <text evidence="3">Metabolic intermediate biosynthesis; 5-phospho-alpha-D-ribose 1-diphosphate biosynthesis; 5-phospho-alpha-D-ribose 1-diphosphate from D-ribose 5-phosphate (route I): step 1/1.</text>
</comment>
<dbReference type="GO" id="GO:2001223">
    <property type="term" value="P:negative regulation of neuron migration"/>
    <property type="evidence" value="ECO:0007669"/>
    <property type="project" value="TreeGrafter"/>
</dbReference>
<dbReference type="SMART" id="SM01400">
    <property type="entry name" value="Pribosyltran_N"/>
    <property type="match status" value="1"/>
</dbReference>
<dbReference type="PANTHER" id="PTHR46946:SF1">
    <property type="entry name" value="NEURITE EXTENSION AND MIGRATION FACTOR"/>
    <property type="match status" value="1"/>
</dbReference>
<dbReference type="EC" id="2.7.6.1" evidence="5"/>
<feature type="region of interest" description="Disordered" evidence="15">
    <location>
        <begin position="593"/>
        <end position="612"/>
    </location>
</feature>
<feature type="region of interest" description="Disordered" evidence="15">
    <location>
        <begin position="44"/>
        <end position="68"/>
    </location>
</feature>
<dbReference type="FunFam" id="3.40.50.2020:FF:000005">
    <property type="entry name" value="Ribose-phosphate pyrophosphokinase 1"/>
    <property type="match status" value="1"/>
</dbReference>
<reference evidence="17 18" key="1">
    <citation type="submission" date="2018-03" db="EMBL/GenBank/DDBJ databases">
        <title>Draft genome sequence of Rohu Carp (Labeo rohita).</title>
        <authorList>
            <person name="Das P."/>
            <person name="Kushwaha B."/>
            <person name="Joshi C.G."/>
            <person name="Kumar D."/>
            <person name="Nagpure N.S."/>
            <person name="Sahoo L."/>
            <person name="Das S.P."/>
            <person name="Bit A."/>
            <person name="Patnaik S."/>
            <person name="Meher P.K."/>
            <person name="Jayasankar P."/>
            <person name="Koringa P.G."/>
            <person name="Patel N.V."/>
            <person name="Hinsu A.T."/>
            <person name="Kumar R."/>
            <person name="Pandey M."/>
            <person name="Agarwal S."/>
            <person name="Srivastava S."/>
            <person name="Singh M."/>
            <person name="Iquebal M.A."/>
            <person name="Jaiswal S."/>
            <person name="Angadi U.B."/>
            <person name="Kumar N."/>
            <person name="Raza M."/>
            <person name="Shah T.M."/>
            <person name="Rai A."/>
            <person name="Jena J.K."/>
        </authorList>
    </citation>
    <scope>NUCLEOTIDE SEQUENCE [LARGE SCALE GENOMIC DNA]</scope>
    <source>
        <strain evidence="17">DASCIFA01</strain>
        <tissue evidence="17">Testis</tissue>
    </source>
</reference>
<keyword evidence="13" id="KW-0539">Nucleus</keyword>